<sequence>MLYCEQCTRNPKESSARKRRRFAAAKGLELHLRLYHQQAESWDDGTPFVAAHVRRRTTVDSTDASTSSNIAEETVALADQDDNDDVLMEENPVEAADAYDVPDYDMPNEAIDTSADGEQFDTDAYGNTFYAGLNNSFEVHPSDHRIRHCPLCTSASIDVNMISDGEQQGNPPATIKELRRGLRNEGHVVLQEFTSTPINLASIDNFPMNCIADFEKAVGPMVFLHRNIKELAEHILLSPSTATRHDEVVYDDLHTSQWWSKVQHDIGDDGAVVIPLMLSSDATLVSTNARHKAWPIYLTLGNVPKSIRYKKEYLACRVLGYLPVINVAPAFARKPWMSLCKAAIFQHCMKILMAPFATAATTMFFRGPKNNIYRCVPMLATDSADLPEQTLLAGTRSWMNGYGCPRCFIKCVDFKKGFDVVADKRNKENMAGSTTIPPLGSFGLKNAFWDTPFDIYGSLVVDDLHQLGGVYSHLLRYIEDRIKKQRNAVLLVQERCMKLPYYTGMKRFDNGFLLSSLTNPTFHELRKHMQLVLCLVYDLIPLQSVLCLRSFVDFFIQINSKEHTEATLTAADDHLRLFFKYLPCFQDLSSMKIPKLHMLTKYTNDIRLKGPLDGYTTMNSERLHQSNAKKPSQRTNYRDVVSFTQQLAKYIEDRDVCLDLYANPPSTLAANVPTQATHAMKTLLKAPWCERIDTLEQHDSRLRGLKTHVTLYLDSLTRQGRGNVSLSNCTQLGSLNIKVYQHMEFTEANDDGSTNITTIRTGKFHNKIYNDHVKAVDVTKSRAPSGQFKSFYGKVLCFFEVVHSNMKKLPPRPAPPRPRCVDNDKFGLCVYIGSLGSALLVVAWALRC</sequence>
<organism evidence="1">
    <name type="scientific">Absidia glauca</name>
    <name type="common">Pin mould</name>
    <dbReference type="NCBI Taxonomy" id="4829"/>
    <lineage>
        <taxon>Eukaryota</taxon>
        <taxon>Fungi</taxon>
        <taxon>Fungi incertae sedis</taxon>
        <taxon>Mucoromycota</taxon>
        <taxon>Mucoromycotina</taxon>
        <taxon>Mucoromycetes</taxon>
        <taxon>Mucorales</taxon>
        <taxon>Cunninghamellaceae</taxon>
        <taxon>Absidia</taxon>
    </lineage>
</organism>
<dbReference type="InterPro" id="IPR041078">
    <property type="entry name" value="Plavaka"/>
</dbReference>
<evidence type="ECO:0000313" key="1">
    <source>
        <dbReference type="EMBL" id="SAM02965.1"/>
    </source>
</evidence>
<dbReference type="InParanoid" id="A0A168PTS6"/>
<keyword evidence="2" id="KW-1185">Reference proteome</keyword>
<protein>
    <submittedName>
        <fullName evidence="1">Uncharacterized protein</fullName>
    </submittedName>
</protein>
<evidence type="ECO:0000313" key="2">
    <source>
        <dbReference type="Proteomes" id="UP000078561"/>
    </source>
</evidence>
<dbReference type="STRING" id="4829.A0A168PTS6"/>
<dbReference type="Proteomes" id="UP000078561">
    <property type="component" value="Unassembled WGS sequence"/>
</dbReference>
<accession>A0A168PTS6</accession>
<proteinExistence type="predicted"/>
<dbReference type="EMBL" id="LT554026">
    <property type="protein sequence ID" value="SAM02965.1"/>
    <property type="molecule type" value="Genomic_DNA"/>
</dbReference>
<dbReference type="Pfam" id="PF18759">
    <property type="entry name" value="Plavaka"/>
    <property type="match status" value="1"/>
</dbReference>
<name>A0A168PTS6_ABSGL</name>
<gene>
    <name evidence="1" type="primary">ABSGL_08782.1 scaffold 10439</name>
</gene>
<dbReference type="OrthoDB" id="2287179at2759"/>
<dbReference type="AlphaFoldDB" id="A0A168PTS6"/>
<reference evidence="1" key="1">
    <citation type="submission" date="2016-04" db="EMBL/GenBank/DDBJ databases">
        <authorList>
            <person name="Evans L.H."/>
            <person name="Alamgir A."/>
            <person name="Owens N."/>
            <person name="Weber N.D."/>
            <person name="Virtaneva K."/>
            <person name="Barbian K."/>
            <person name="Babar A."/>
            <person name="Rosenke K."/>
        </authorList>
    </citation>
    <scope>NUCLEOTIDE SEQUENCE [LARGE SCALE GENOMIC DNA]</scope>
    <source>
        <strain evidence="1">CBS 101.48</strain>
    </source>
</reference>